<name>A0ABD1XKB2_9MARC</name>
<proteinExistence type="predicted"/>
<reference evidence="2 3" key="1">
    <citation type="submission" date="2024-09" db="EMBL/GenBank/DDBJ databases">
        <title>Chromosome-scale assembly of Riccia fluitans.</title>
        <authorList>
            <person name="Paukszto L."/>
            <person name="Sawicki J."/>
            <person name="Karawczyk K."/>
            <person name="Piernik-Szablinska J."/>
            <person name="Szczecinska M."/>
            <person name="Mazdziarz M."/>
        </authorList>
    </citation>
    <scope>NUCLEOTIDE SEQUENCE [LARGE SCALE GENOMIC DNA]</scope>
    <source>
        <strain evidence="2">Rf_01</strain>
        <tissue evidence="2">Aerial parts of the thallus</tissue>
    </source>
</reference>
<comment type="caution">
    <text evidence="2">The sequence shown here is derived from an EMBL/GenBank/DDBJ whole genome shotgun (WGS) entry which is preliminary data.</text>
</comment>
<evidence type="ECO:0000313" key="3">
    <source>
        <dbReference type="Proteomes" id="UP001605036"/>
    </source>
</evidence>
<sequence length="164" mass="18937">MLLERRPGDRPEHFRSGQKEAGKLRESSRRRSSVDRRLRRGAADVKRRREEGRKEVERTGSRKRRTWRVEREEDETPRHATQSAIEGAQRNFLRPRSVLASGIISPFSLVGLLRIRRKERARDICSIASEVVIVEVSLRGAQGERGELARSRRKQAGRMSGDRS</sequence>
<keyword evidence="3" id="KW-1185">Reference proteome</keyword>
<evidence type="ECO:0000256" key="1">
    <source>
        <dbReference type="SAM" id="MobiDB-lite"/>
    </source>
</evidence>
<evidence type="ECO:0000313" key="2">
    <source>
        <dbReference type="EMBL" id="KAL2609377.1"/>
    </source>
</evidence>
<accession>A0ABD1XKB2</accession>
<dbReference type="Proteomes" id="UP001605036">
    <property type="component" value="Unassembled WGS sequence"/>
</dbReference>
<dbReference type="EMBL" id="JBHFFA010000008">
    <property type="protein sequence ID" value="KAL2609377.1"/>
    <property type="molecule type" value="Genomic_DNA"/>
</dbReference>
<feature type="region of interest" description="Disordered" evidence="1">
    <location>
        <begin position="1"/>
        <end position="88"/>
    </location>
</feature>
<gene>
    <name evidence="2" type="ORF">R1flu_027950</name>
</gene>
<dbReference type="AlphaFoldDB" id="A0ABD1XKB2"/>
<organism evidence="2 3">
    <name type="scientific">Riccia fluitans</name>
    <dbReference type="NCBI Taxonomy" id="41844"/>
    <lineage>
        <taxon>Eukaryota</taxon>
        <taxon>Viridiplantae</taxon>
        <taxon>Streptophyta</taxon>
        <taxon>Embryophyta</taxon>
        <taxon>Marchantiophyta</taxon>
        <taxon>Marchantiopsida</taxon>
        <taxon>Marchantiidae</taxon>
        <taxon>Marchantiales</taxon>
        <taxon>Ricciaceae</taxon>
        <taxon>Riccia</taxon>
    </lineage>
</organism>
<feature type="region of interest" description="Disordered" evidence="1">
    <location>
        <begin position="141"/>
        <end position="164"/>
    </location>
</feature>
<protein>
    <submittedName>
        <fullName evidence="2">Uncharacterized protein</fullName>
    </submittedName>
</protein>
<feature type="compositionally biased region" description="Basic and acidic residues" evidence="1">
    <location>
        <begin position="1"/>
        <end position="60"/>
    </location>
</feature>